<evidence type="ECO:0000256" key="8">
    <source>
        <dbReference type="ARBA" id="ARBA00023285"/>
    </source>
</evidence>
<keyword evidence="5" id="KW-0378">Hydrolase</keyword>
<dbReference type="EMBL" id="CP013020">
    <property type="protein sequence ID" value="ALK84603.1"/>
    <property type="molecule type" value="Genomic_DNA"/>
</dbReference>
<dbReference type="CDD" id="cd03890">
    <property type="entry name" value="M20_pepD"/>
    <property type="match status" value="1"/>
</dbReference>
<accession>A0A0P0M2B2</accession>
<dbReference type="SUPFAM" id="SSF53187">
    <property type="entry name" value="Zn-dependent exopeptidases"/>
    <property type="match status" value="1"/>
</dbReference>
<keyword evidence="6" id="KW-0862">Zinc</keyword>
<dbReference type="InterPro" id="IPR011650">
    <property type="entry name" value="Peptidase_M20_dimer"/>
</dbReference>
<dbReference type="PANTHER" id="PTHR43501:SF1">
    <property type="entry name" value="CYTOSOL NON-SPECIFIC DIPEPTIDASE"/>
    <property type="match status" value="1"/>
</dbReference>
<keyword evidence="8" id="KW-0170">Cobalt</keyword>
<evidence type="ECO:0000259" key="18">
    <source>
        <dbReference type="Pfam" id="PF07687"/>
    </source>
</evidence>
<evidence type="ECO:0000256" key="6">
    <source>
        <dbReference type="ARBA" id="ARBA00022833"/>
    </source>
</evidence>
<dbReference type="FunFam" id="3.40.630.10:FF:000015">
    <property type="entry name" value="Aminoacyl-histidine dipeptidase PepD"/>
    <property type="match status" value="1"/>
</dbReference>
<keyword evidence="7" id="KW-0482">Metalloprotease</keyword>
<dbReference type="FunFam" id="3.40.630.10:FF:000018">
    <property type="entry name" value="Aminoacyl-histidine dipeptidase PepD"/>
    <property type="match status" value="1"/>
</dbReference>
<sequence>MIMNEKNLKPASVFYYFEEICQVPRPSKREEKIIAYLKAFGREHGLETKTDEVGNVLIKKPATPGKENLKTVILQSHIDMVCEKNSDVEHDFLIDPIETVVDGEWLKAKGTTLGADNGIGVATELAILAATDIEHGPLECLFTVDEETGLTGAFALKPGFMTGDILINLDSEDEGELFIGCAGGANTTAEFTYQPVSAPQDYFYFRVAVKGLTGGHSGDDINKGRANANKLLNRFLTQLASKYILYLCEIDGGNLHNAIPREAQALCAVPMKDKESVRVDLNIYTAELENEYAATEPNLRTELSSESPCKEAIDMTTAGHLLRAVYAVHNGVYAMSQDIPGLVETSSNLASIKQVEGNKIKIVTSQRSSILSSRKDMSEMIRSAFLLGGAEVTTGEGYPGWKPNTDSPVLKVAVDSYKKLFGVEPKVKAIHAGLECGLFLEKYPSLDMVSFGPTLRGVHSPDERMLIPTVDKFWRHLLDVLVNIPTK</sequence>
<reference evidence="19 20" key="2">
    <citation type="journal article" date="2016" name="Genome Biol. Evol.">
        <title>Extensive mobilome-driven genome diversification in mouse gut-associated Bacteroides vulgatus mpk.</title>
        <authorList>
            <person name="Lange A."/>
            <person name="Beier S."/>
            <person name="Steimle A."/>
            <person name="Autenrieth I.B."/>
            <person name="Huson D.H."/>
            <person name="Frick J.S."/>
        </authorList>
    </citation>
    <scope>NUCLEOTIDE SEQUENCE [LARGE SCALE GENOMIC DNA]</scope>
    <source>
        <strain evidence="20">mpk</strain>
    </source>
</reference>
<dbReference type="GO" id="GO:0070573">
    <property type="term" value="F:metallodipeptidase activity"/>
    <property type="evidence" value="ECO:0007669"/>
    <property type="project" value="TreeGrafter"/>
</dbReference>
<evidence type="ECO:0000256" key="17">
    <source>
        <dbReference type="ARBA" id="ARBA00078074"/>
    </source>
</evidence>
<dbReference type="GO" id="GO:0006508">
    <property type="term" value="P:proteolysis"/>
    <property type="evidence" value="ECO:0007669"/>
    <property type="project" value="UniProtKB-KW"/>
</dbReference>
<dbReference type="GO" id="GO:0005829">
    <property type="term" value="C:cytosol"/>
    <property type="evidence" value="ECO:0007669"/>
    <property type="project" value="TreeGrafter"/>
</dbReference>
<gene>
    <name evidence="19" type="ORF">BvMPK_2001</name>
</gene>
<dbReference type="Gene3D" id="3.40.630.10">
    <property type="entry name" value="Zn peptidases"/>
    <property type="match status" value="2"/>
</dbReference>
<organism evidence="19 20">
    <name type="scientific">Phocaeicola vulgatus</name>
    <name type="common">Bacteroides vulgatus</name>
    <dbReference type="NCBI Taxonomy" id="821"/>
    <lineage>
        <taxon>Bacteria</taxon>
        <taxon>Pseudomonadati</taxon>
        <taxon>Bacteroidota</taxon>
        <taxon>Bacteroidia</taxon>
        <taxon>Bacteroidales</taxon>
        <taxon>Bacteroidaceae</taxon>
        <taxon>Phocaeicola</taxon>
    </lineage>
</organism>
<keyword evidence="4" id="KW-0479">Metal-binding</keyword>
<reference evidence="20" key="1">
    <citation type="submission" date="2015-10" db="EMBL/GenBank/DDBJ databases">
        <title>Extensive mobilome-driven genome diversification in gut-associated Bacteroides vulgatus mpk.</title>
        <authorList>
            <person name="Beier S."/>
            <person name="Lange A."/>
            <person name="Huson D.H."/>
            <person name="Frick J.-S."/>
            <person name="Autenrieth I.B."/>
        </authorList>
    </citation>
    <scope>NUCLEOTIDE SEQUENCE [LARGE SCALE GENOMIC DNA]</scope>
    <source>
        <strain evidence="20">mpk</strain>
    </source>
</reference>
<proteinExistence type="inferred from homology"/>
<dbReference type="PIRSF" id="PIRSF016599">
    <property type="entry name" value="Xaa-His_dipept"/>
    <property type="match status" value="1"/>
</dbReference>
<feature type="domain" description="Peptidase M20 dimerisation" evidence="18">
    <location>
        <begin position="208"/>
        <end position="294"/>
    </location>
</feature>
<dbReference type="InterPro" id="IPR002933">
    <property type="entry name" value="Peptidase_M20"/>
</dbReference>
<protein>
    <recommendedName>
        <fullName evidence="13">Cytosol non-specific dipeptidase</fullName>
        <ecNumber evidence="10">3.4.13.18</ecNumber>
    </recommendedName>
    <alternativeName>
        <fullName evidence="16">Aminoacyl-histidine dipeptidase</fullName>
    </alternativeName>
    <alternativeName>
        <fullName evidence="15">Beta-alanyl-histidine dipeptidase</fullName>
    </alternativeName>
    <alternativeName>
        <fullName evidence="14">Carnosinase</fullName>
    </alternativeName>
    <alternativeName>
        <fullName evidence="11">Peptidase D</fullName>
    </alternativeName>
    <alternativeName>
        <fullName evidence="17">Xaa-His dipeptidase</fullName>
    </alternativeName>
</protein>
<evidence type="ECO:0000256" key="4">
    <source>
        <dbReference type="ARBA" id="ARBA00022723"/>
    </source>
</evidence>
<evidence type="ECO:0000313" key="20">
    <source>
        <dbReference type="Proteomes" id="UP000061587"/>
    </source>
</evidence>
<comment type="cofactor">
    <cofactor evidence="1">
        <name>Co(2+)</name>
        <dbReference type="ChEBI" id="CHEBI:48828"/>
    </cofactor>
</comment>
<evidence type="ECO:0000256" key="11">
    <source>
        <dbReference type="ARBA" id="ARBA00044252"/>
    </source>
</evidence>
<name>A0A0P0M2B2_PHOVU</name>
<evidence type="ECO:0000256" key="16">
    <source>
        <dbReference type="ARBA" id="ARBA00077688"/>
    </source>
</evidence>
<comment type="similarity">
    <text evidence="12">Belongs to the peptidase M20C family.</text>
</comment>
<dbReference type="Pfam" id="PF01546">
    <property type="entry name" value="Peptidase_M20"/>
    <property type="match status" value="1"/>
</dbReference>
<evidence type="ECO:0000256" key="12">
    <source>
        <dbReference type="ARBA" id="ARBA00061423"/>
    </source>
</evidence>
<dbReference type="Proteomes" id="UP000061587">
    <property type="component" value="Chromosome"/>
</dbReference>
<comment type="cofactor">
    <cofactor evidence="2">
        <name>Zn(2+)</name>
        <dbReference type="ChEBI" id="CHEBI:29105"/>
    </cofactor>
</comment>
<evidence type="ECO:0000256" key="7">
    <source>
        <dbReference type="ARBA" id="ARBA00023049"/>
    </source>
</evidence>
<dbReference type="InterPro" id="IPR001160">
    <property type="entry name" value="Peptidase_M20C"/>
</dbReference>
<evidence type="ECO:0000256" key="1">
    <source>
        <dbReference type="ARBA" id="ARBA00001941"/>
    </source>
</evidence>
<evidence type="ECO:0000313" key="19">
    <source>
        <dbReference type="EMBL" id="ALK84603.1"/>
    </source>
</evidence>
<dbReference type="EC" id="3.4.13.18" evidence="10"/>
<keyword evidence="3" id="KW-0645">Protease</keyword>
<evidence type="ECO:0000256" key="15">
    <source>
        <dbReference type="ARBA" id="ARBA00076004"/>
    </source>
</evidence>
<dbReference type="PATRIC" id="fig|821.40.peg.2399"/>
<evidence type="ECO:0000256" key="9">
    <source>
        <dbReference type="ARBA" id="ARBA00036421"/>
    </source>
</evidence>
<evidence type="ECO:0000256" key="13">
    <source>
        <dbReference type="ARBA" id="ARBA00071271"/>
    </source>
</evidence>
<evidence type="ECO:0000256" key="10">
    <source>
        <dbReference type="ARBA" id="ARBA00038976"/>
    </source>
</evidence>
<evidence type="ECO:0000256" key="3">
    <source>
        <dbReference type="ARBA" id="ARBA00022670"/>
    </source>
</evidence>
<dbReference type="NCBIfam" id="TIGR01893">
    <property type="entry name" value="aa-his-dipept"/>
    <property type="match status" value="1"/>
</dbReference>
<evidence type="ECO:0000256" key="2">
    <source>
        <dbReference type="ARBA" id="ARBA00001947"/>
    </source>
</evidence>
<dbReference type="PANTHER" id="PTHR43501">
    <property type="entry name" value="CYTOSOL NON-SPECIFIC DIPEPTIDASE"/>
    <property type="match status" value="1"/>
</dbReference>
<dbReference type="Pfam" id="PF07687">
    <property type="entry name" value="M20_dimer"/>
    <property type="match status" value="1"/>
</dbReference>
<dbReference type="GO" id="GO:0046872">
    <property type="term" value="F:metal ion binding"/>
    <property type="evidence" value="ECO:0007669"/>
    <property type="project" value="UniProtKB-KW"/>
</dbReference>
<dbReference type="AlphaFoldDB" id="A0A0P0M2B2"/>
<dbReference type="PRINTS" id="PR00934">
    <property type="entry name" value="XHISDIPTASE"/>
</dbReference>
<evidence type="ECO:0000256" key="14">
    <source>
        <dbReference type="ARBA" id="ARBA00075285"/>
    </source>
</evidence>
<comment type="catalytic activity">
    <reaction evidence="9">
        <text>Hydrolysis of dipeptides, preferentially hydrophobic dipeptides including prolyl amino acids.</text>
        <dbReference type="EC" id="3.4.13.18"/>
    </reaction>
</comment>
<evidence type="ECO:0000256" key="5">
    <source>
        <dbReference type="ARBA" id="ARBA00022801"/>
    </source>
</evidence>